<feature type="transmembrane region" description="Helical" evidence="8">
    <location>
        <begin position="85"/>
        <end position="104"/>
    </location>
</feature>
<evidence type="ECO:0000313" key="10">
    <source>
        <dbReference type="Proteomes" id="UP000025061"/>
    </source>
</evidence>
<dbReference type="PRINTS" id="PR00175">
    <property type="entry name" value="NAALASMPORT"/>
</dbReference>
<evidence type="ECO:0000256" key="2">
    <source>
        <dbReference type="ARBA" id="ARBA00009261"/>
    </source>
</evidence>
<sequence>MDALRNALTAFGDWLIGMVFTAVPIFGVEVNLIVLWLFAGMVFFTLRLGFLNLRGFGTAVSILRGRNYDPTAPGEMTPFQALSTALSGTVGLGNIAGVAIAIAMGGPGAAFWMVVVGFFAMTLKFAEVVLAVRYRTIDADGRVSGGPMYYLSRGLAEKGLPRLGKVLGTLYAVFALVAFIQIVQVNQSYSQVSTVLGLEQNTGAALGYGILIAGLAALVLLGGAASLARITSKLTPLMCGLYLTGAIIVLGVNVTAIPGALATIAVQAFTPDAAVGGLVGAFVAGMRRAVFSNEAGIGAASIAHAAAKTRYPASEGFVALLEPFIDTVIVCSATALVIVTTGVWNDGHTDIAMTSAAFGTVSSWFPGILAVAVCLFAFSTILAVGYYGLQICAYLFGPHPLIRRIYLTLFCLLLPLGTIMDVTTVLNIIDSLFFLLSVPNLIGLYILSGVVAAELRTFREAERQRVSAERRAG</sequence>
<protein>
    <submittedName>
        <fullName evidence="9">Sodium/alanine symporter family protein</fullName>
    </submittedName>
</protein>
<feature type="transmembrane region" description="Helical" evidence="8">
    <location>
        <begin position="7"/>
        <end position="27"/>
    </location>
</feature>
<evidence type="ECO:0000256" key="7">
    <source>
        <dbReference type="ARBA" id="ARBA00023136"/>
    </source>
</evidence>
<feature type="transmembrane region" description="Helical" evidence="8">
    <location>
        <begin position="239"/>
        <end position="258"/>
    </location>
</feature>
<keyword evidence="4" id="KW-1003">Cell membrane</keyword>
<dbReference type="PANTHER" id="PTHR30330:SF3">
    <property type="entry name" value="TRANSCRIPTIONAL REGULATOR, LRP FAMILY"/>
    <property type="match status" value="1"/>
</dbReference>
<feature type="transmembrane region" description="Helical" evidence="8">
    <location>
        <begin position="432"/>
        <end position="455"/>
    </location>
</feature>
<keyword evidence="5 8" id="KW-0812">Transmembrane</keyword>
<evidence type="ECO:0000313" key="9">
    <source>
        <dbReference type="EMBL" id="KCZ86729.1"/>
    </source>
</evidence>
<keyword evidence="8" id="KW-0769">Symport</keyword>
<comment type="similarity">
    <text evidence="2 8">Belongs to the alanine or glycine:cation symporter (AGCS) (TC 2.A.25) family.</text>
</comment>
<proteinExistence type="inferred from homology"/>
<evidence type="ECO:0000256" key="4">
    <source>
        <dbReference type="ARBA" id="ARBA00022475"/>
    </source>
</evidence>
<evidence type="ECO:0000256" key="1">
    <source>
        <dbReference type="ARBA" id="ARBA00004651"/>
    </source>
</evidence>
<accession>A0A059F811</accession>
<keyword evidence="3 8" id="KW-0813">Transport</keyword>
<keyword evidence="10" id="KW-1185">Reference proteome</keyword>
<feature type="transmembrane region" description="Helical" evidence="8">
    <location>
        <begin position="364"/>
        <end position="389"/>
    </location>
</feature>
<organism evidence="9 10">
    <name type="scientific">Hyphomonas hirschiana VP5</name>
    <dbReference type="NCBI Taxonomy" id="1280951"/>
    <lineage>
        <taxon>Bacteria</taxon>
        <taxon>Pseudomonadati</taxon>
        <taxon>Pseudomonadota</taxon>
        <taxon>Alphaproteobacteria</taxon>
        <taxon>Hyphomonadales</taxon>
        <taxon>Hyphomonadaceae</taxon>
        <taxon>Hyphomonas</taxon>
    </lineage>
</organism>
<name>A0A059F811_9PROT</name>
<dbReference type="PANTHER" id="PTHR30330">
    <property type="entry name" value="AGSS FAMILY TRANSPORTER, SODIUM-ALANINE"/>
    <property type="match status" value="1"/>
</dbReference>
<reference evidence="9 10" key="1">
    <citation type="submission" date="2013-04" db="EMBL/GenBank/DDBJ databases">
        <title>Hyphomonas hirschiana VP5 Genome Sequencing.</title>
        <authorList>
            <person name="Lai Q."/>
            <person name="Shao Z."/>
        </authorList>
    </citation>
    <scope>NUCLEOTIDE SEQUENCE [LARGE SCALE GENOMIC DNA]</scope>
    <source>
        <strain evidence="9 10">VP5</strain>
    </source>
</reference>
<feature type="transmembrane region" description="Helical" evidence="8">
    <location>
        <begin position="324"/>
        <end position="344"/>
    </location>
</feature>
<dbReference type="EMBL" id="ARYI01000022">
    <property type="protein sequence ID" value="KCZ86729.1"/>
    <property type="molecule type" value="Genomic_DNA"/>
</dbReference>
<feature type="transmembrane region" description="Helical" evidence="8">
    <location>
        <begin position="166"/>
        <end position="185"/>
    </location>
</feature>
<comment type="caution">
    <text evidence="9">The sequence shown here is derived from an EMBL/GenBank/DDBJ whole genome shotgun (WGS) entry which is preliminary data.</text>
</comment>
<dbReference type="NCBIfam" id="TIGR00835">
    <property type="entry name" value="agcS"/>
    <property type="match status" value="1"/>
</dbReference>
<dbReference type="AlphaFoldDB" id="A0A059F811"/>
<dbReference type="RefSeq" id="WP_011647327.1">
    <property type="nucleotide sequence ID" value="NZ_ARYI01000022.1"/>
</dbReference>
<evidence type="ECO:0000256" key="6">
    <source>
        <dbReference type="ARBA" id="ARBA00022989"/>
    </source>
</evidence>
<dbReference type="Gene3D" id="1.20.1740.10">
    <property type="entry name" value="Amino acid/polyamine transporter I"/>
    <property type="match status" value="1"/>
</dbReference>
<gene>
    <name evidence="9" type="ORF">HHI_16801</name>
</gene>
<evidence type="ECO:0000256" key="3">
    <source>
        <dbReference type="ARBA" id="ARBA00022448"/>
    </source>
</evidence>
<dbReference type="GO" id="GO:0005886">
    <property type="term" value="C:plasma membrane"/>
    <property type="evidence" value="ECO:0007669"/>
    <property type="project" value="UniProtKB-SubCell"/>
</dbReference>
<feature type="transmembrane region" description="Helical" evidence="8">
    <location>
        <begin position="205"/>
        <end position="227"/>
    </location>
</feature>
<evidence type="ECO:0000256" key="8">
    <source>
        <dbReference type="RuleBase" id="RU363064"/>
    </source>
</evidence>
<feature type="transmembrane region" description="Helical" evidence="8">
    <location>
        <begin position="33"/>
        <end position="53"/>
    </location>
</feature>
<evidence type="ECO:0000256" key="5">
    <source>
        <dbReference type="ARBA" id="ARBA00022692"/>
    </source>
</evidence>
<dbReference type="InterPro" id="IPR001463">
    <property type="entry name" value="Na/Ala_symport"/>
</dbReference>
<keyword evidence="8" id="KW-0997">Cell inner membrane</keyword>
<dbReference type="OrthoDB" id="9806926at2"/>
<dbReference type="PATRIC" id="fig|1280951.3.peg.3386"/>
<keyword evidence="6 8" id="KW-1133">Transmembrane helix</keyword>
<dbReference type="Pfam" id="PF01235">
    <property type="entry name" value="Na_Ala_symp"/>
    <property type="match status" value="1"/>
</dbReference>
<feature type="transmembrane region" description="Helical" evidence="8">
    <location>
        <begin position="110"/>
        <end position="132"/>
    </location>
</feature>
<dbReference type="Proteomes" id="UP000025061">
    <property type="component" value="Unassembled WGS sequence"/>
</dbReference>
<feature type="transmembrane region" description="Helical" evidence="8">
    <location>
        <begin position="401"/>
        <end position="420"/>
    </location>
</feature>
<comment type="caution">
    <text evidence="8">Lacks conserved residue(s) required for the propagation of feature annotation.</text>
</comment>
<dbReference type="GO" id="GO:0005283">
    <property type="term" value="F:amino acid:sodium symporter activity"/>
    <property type="evidence" value="ECO:0007669"/>
    <property type="project" value="InterPro"/>
</dbReference>
<comment type="subcellular location">
    <subcellularLocation>
        <location evidence="8">Cell inner membrane</location>
        <topology evidence="8">Multi-pass membrane protein</topology>
    </subcellularLocation>
    <subcellularLocation>
        <location evidence="1">Cell membrane</location>
        <topology evidence="1">Multi-pass membrane protein</topology>
    </subcellularLocation>
</comment>
<keyword evidence="7 8" id="KW-0472">Membrane</keyword>
<feature type="transmembrane region" description="Helical" evidence="8">
    <location>
        <begin position="264"/>
        <end position="284"/>
    </location>
</feature>